<evidence type="ECO:0000256" key="2">
    <source>
        <dbReference type="ARBA" id="ARBA00010446"/>
    </source>
</evidence>
<evidence type="ECO:0000313" key="8">
    <source>
        <dbReference type="Proteomes" id="UP000308652"/>
    </source>
</evidence>
<feature type="chain" id="PRO_5023120122" description="Hydrophobin" evidence="6">
    <location>
        <begin position="26"/>
        <end position="68"/>
    </location>
</feature>
<dbReference type="Proteomes" id="UP000308652">
    <property type="component" value="Unassembled WGS sequence"/>
</dbReference>
<evidence type="ECO:0000256" key="5">
    <source>
        <dbReference type="ARBA" id="ARBA00023157"/>
    </source>
</evidence>
<gene>
    <name evidence="7" type="ORF">BDQ12DRAFT_736308</name>
</gene>
<dbReference type="GO" id="GO:0009277">
    <property type="term" value="C:fungal-type cell wall"/>
    <property type="evidence" value="ECO:0007669"/>
    <property type="project" value="InterPro"/>
</dbReference>
<sequence length="68" mass="6626">MFSKVALLATASLAIFAVASPIAEGGSNQCSTGSVQCCNTVQDAKSAQAASAIAGLINVITGPITGQV</sequence>
<reference evidence="7 8" key="1">
    <citation type="journal article" date="2019" name="Nat. Ecol. Evol.">
        <title>Megaphylogeny resolves global patterns of mushroom evolution.</title>
        <authorList>
            <person name="Varga T."/>
            <person name="Krizsan K."/>
            <person name="Foldi C."/>
            <person name="Dima B."/>
            <person name="Sanchez-Garcia M."/>
            <person name="Sanchez-Ramirez S."/>
            <person name="Szollosi G.J."/>
            <person name="Szarkandi J.G."/>
            <person name="Papp V."/>
            <person name="Albert L."/>
            <person name="Andreopoulos W."/>
            <person name="Angelini C."/>
            <person name="Antonin V."/>
            <person name="Barry K.W."/>
            <person name="Bougher N.L."/>
            <person name="Buchanan P."/>
            <person name="Buyck B."/>
            <person name="Bense V."/>
            <person name="Catcheside P."/>
            <person name="Chovatia M."/>
            <person name="Cooper J."/>
            <person name="Damon W."/>
            <person name="Desjardin D."/>
            <person name="Finy P."/>
            <person name="Geml J."/>
            <person name="Haridas S."/>
            <person name="Hughes K."/>
            <person name="Justo A."/>
            <person name="Karasinski D."/>
            <person name="Kautmanova I."/>
            <person name="Kiss B."/>
            <person name="Kocsube S."/>
            <person name="Kotiranta H."/>
            <person name="LaButti K.M."/>
            <person name="Lechner B.E."/>
            <person name="Liimatainen K."/>
            <person name="Lipzen A."/>
            <person name="Lukacs Z."/>
            <person name="Mihaltcheva S."/>
            <person name="Morgado L.N."/>
            <person name="Niskanen T."/>
            <person name="Noordeloos M.E."/>
            <person name="Ohm R.A."/>
            <person name="Ortiz-Santana B."/>
            <person name="Ovrebo C."/>
            <person name="Racz N."/>
            <person name="Riley R."/>
            <person name="Savchenko A."/>
            <person name="Shiryaev A."/>
            <person name="Soop K."/>
            <person name="Spirin V."/>
            <person name="Szebenyi C."/>
            <person name="Tomsovsky M."/>
            <person name="Tulloss R.E."/>
            <person name="Uehling J."/>
            <person name="Grigoriev I.V."/>
            <person name="Vagvolgyi C."/>
            <person name="Papp T."/>
            <person name="Martin F.M."/>
            <person name="Miettinen O."/>
            <person name="Hibbett D.S."/>
            <person name="Nagy L.G."/>
        </authorList>
    </citation>
    <scope>NUCLEOTIDE SEQUENCE [LARGE SCALE GENOMIC DNA]</scope>
    <source>
        <strain evidence="7 8">CBS 166.37</strain>
    </source>
</reference>
<evidence type="ECO:0000256" key="4">
    <source>
        <dbReference type="ARBA" id="ARBA00022525"/>
    </source>
</evidence>
<keyword evidence="6" id="KW-0732">Signal</keyword>
<dbReference type="OrthoDB" id="4225815at2759"/>
<protein>
    <recommendedName>
        <fullName evidence="6">Hydrophobin</fullName>
    </recommendedName>
</protein>
<keyword evidence="8" id="KW-1185">Reference proteome</keyword>
<feature type="non-terminal residue" evidence="7">
    <location>
        <position position="68"/>
    </location>
</feature>
<feature type="signal peptide" evidence="6">
    <location>
        <begin position="1"/>
        <end position="25"/>
    </location>
</feature>
<evidence type="ECO:0000313" key="7">
    <source>
        <dbReference type="EMBL" id="TFK37475.1"/>
    </source>
</evidence>
<evidence type="ECO:0000256" key="6">
    <source>
        <dbReference type="RuleBase" id="RU365009"/>
    </source>
</evidence>
<keyword evidence="3 6" id="KW-0134">Cell wall</keyword>
<dbReference type="GO" id="GO:0005199">
    <property type="term" value="F:structural constituent of cell wall"/>
    <property type="evidence" value="ECO:0007669"/>
    <property type="project" value="InterPro"/>
</dbReference>
<comment type="similarity">
    <text evidence="2 6">Belongs to the fungal hydrophobin family.</text>
</comment>
<dbReference type="InterPro" id="IPR001338">
    <property type="entry name" value="Class_I_Hydrophobin"/>
</dbReference>
<keyword evidence="4 6" id="KW-0964">Secreted</keyword>
<organism evidence="7 8">
    <name type="scientific">Crucibulum laeve</name>
    <dbReference type="NCBI Taxonomy" id="68775"/>
    <lineage>
        <taxon>Eukaryota</taxon>
        <taxon>Fungi</taxon>
        <taxon>Dikarya</taxon>
        <taxon>Basidiomycota</taxon>
        <taxon>Agaricomycotina</taxon>
        <taxon>Agaricomycetes</taxon>
        <taxon>Agaricomycetidae</taxon>
        <taxon>Agaricales</taxon>
        <taxon>Agaricineae</taxon>
        <taxon>Nidulariaceae</taxon>
        <taxon>Crucibulum</taxon>
    </lineage>
</organism>
<evidence type="ECO:0000256" key="3">
    <source>
        <dbReference type="ARBA" id="ARBA00022512"/>
    </source>
</evidence>
<dbReference type="Pfam" id="PF01185">
    <property type="entry name" value="Hydrophobin"/>
    <property type="match status" value="1"/>
</dbReference>
<dbReference type="AlphaFoldDB" id="A0A5C3LXP1"/>
<keyword evidence="5 6" id="KW-1015">Disulfide bond</keyword>
<comment type="subcellular location">
    <subcellularLocation>
        <location evidence="1 6">Secreted</location>
        <location evidence="1 6">Cell wall</location>
    </subcellularLocation>
</comment>
<dbReference type="CDD" id="cd23507">
    <property type="entry name" value="hydrophobin_I"/>
    <property type="match status" value="1"/>
</dbReference>
<accession>A0A5C3LXP1</accession>
<evidence type="ECO:0000256" key="1">
    <source>
        <dbReference type="ARBA" id="ARBA00004191"/>
    </source>
</evidence>
<dbReference type="EMBL" id="ML213608">
    <property type="protein sequence ID" value="TFK37475.1"/>
    <property type="molecule type" value="Genomic_DNA"/>
</dbReference>
<proteinExistence type="inferred from homology"/>
<name>A0A5C3LXP1_9AGAR</name>